<feature type="domain" description="Luciferase-like" evidence="2">
    <location>
        <begin position="14"/>
        <end position="345"/>
    </location>
</feature>
<comment type="caution">
    <text evidence="3">The sequence shown here is derived from an EMBL/GenBank/DDBJ whole genome shotgun (WGS) entry which is preliminary data.</text>
</comment>
<evidence type="ECO:0000313" key="3">
    <source>
        <dbReference type="EMBL" id="KOS55353.1"/>
    </source>
</evidence>
<evidence type="ECO:0000259" key="2">
    <source>
        <dbReference type="Pfam" id="PF00296"/>
    </source>
</evidence>
<dbReference type="AlphaFoldDB" id="A0A0M9WN88"/>
<dbReference type="PANTHER" id="PTHR43244">
    <property type="match status" value="1"/>
</dbReference>
<sequence length="376" mass="41293">MAPSTIETGIYVPPNPPWGNVRAVTALARWGGLSSLFVWDHFQEFYPTVLWDETFTPFSGSVSSPHEVFDYQTLLGALAGRAGKMRLGVGVSEPIRRHPVLLAQAALTLAHLTERAPILGLGCGEKMNTEPYGLSQDRPVARLDEALRIVRRCLDSRGPFDFAGVHFHLDGAVMDLQAPPGRTPQVWVAAHGPRMLELTGRYGDGWLPMTIALSSPDEYEAKLARIRSAARDAGRDPDRIEPSLFAYILVAPTQKRARALLHSRMVRYWALLFSAEHWTAAGAVHPFGPQFRGSVDMLPEHYDRTTLETALGAVPPEVAERGFLVGTPGRIATRLREFGDAGLRHVVVGPTSSYLSVQDWAFAAPGVHRIAALLRK</sequence>
<dbReference type="InterPro" id="IPR011251">
    <property type="entry name" value="Luciferase-like_dom"/>
</dbReference>
<name>A0A0M9WN88_RHORH</name>
<dbReference type="CDD" id="cd01097">
    <property type="entry name" value="Tetrahydromethanopterin_reductase"/>
    <property type="match status" value="1"/>
</dbReference>
<protein>
    <submittedName>
        <fullName evidence="3">Methylene-tetrahydromethanopterin reductase</fullName>
    </submittedName>
</protein>
<dbReference type="InterPro" id="IPR050564">
    <property type="entry name" value="F420-G6PD/mer"/>
</dbReference>
<accession>A0A0M9WN88</accession>
<dbReference type="Pfam" id="PF00296">
    <property type="entry name" value="Bac_luciferase"/>
    <property type="match status" value="1"/>
</dbReference>
<dbReference type="EMBL" id="AZYO01000039">
    <property type="protein sequence ID" value="KOS55353.1"/>
    <property type="molecule type" value="Genomic_DNA"/>
</dbReference>
<evidence type="ECO:0000256" key="1">
    <source>
        <dbReference type="ARBA" id="ARBA00023002"/>
    </source>
</evidence>
<reference evidence="4" key="2">
    <citation type="submission" date="2015-01" db="EMBL/GenBank/DDBJ databases">
        <title>Draft genome sequence of potential hydrocarbon metabolising strain of Rhodococcus rhodochrous.</title>
        <authorList>
            <person name="Aggarwal R.K."/>
            <person name="Dawar C."/>
        </authorList>
    </citation>
    <scope>NUCLEOTIDE SEQUENCE [LARGE SCALE GENOMIC DNA]</scope>
    <source>
        <strain evidence="4">KG-21</strain>
    </source>
</reference>
<dbReference type="SUPFAM" id="SSF51679">
    <property type="entry name" value="Bacterial luciferase-like"/>
    <property type="match status" value="1"/>
</dbReference>
<dbReference type="Gene3D" id="3.20.20.30">
    <property type="entry name" value="Luciferase-like domain"/>
    <property type="match status" value="1"/>
</dbReference>
<dbReference type="PANTHER" id="PTHR43244:SF1">
    <property type="entry name" value="5,10-METHYLENETETRAHYDROMETHANOPTERIN REDUCTASE"/>
    <property type="match status" value="1"/>
</dbReference>
<gene>
    <name evidence="3" type="ORF">Z051_15130</name>
</gene>
<dbReference type="PATRIC" id="fig|1441923.3.peg.3317"/>
<reference evidence="3 4" key="1">
    <citation type="journal article" date="2015" name="Genome Announc.">
        <title>Draft Genome Sequence of Rhodococcus rhodochrous Strain KG-21, a Soil Isolate from Oil Fields of Krishna-Godavari Basin, India.</title>
        <authorList>
            <person name="Dawar C."/>
            <person name="Aggarwal R.K."/>
        </authorList>
    </citation>
    <scope>NUCLEOTIDE SEQUENCE [LARGE SCALE GENOMIC DNA]</scope>
    <source>
        <strain evidence="3 4">KG-21</strain>
    </source>
</reference>
<evidence type="ECO:0000313" key="4">
    <source>
        <dbReference type="Proteomes" id="UP000037712"/>
    </source>
</evidence>
<proteinExistence type="predicted"/>
<dbReference type="InterPro" id="IPR036661">
    <property type="entry name" value="Luciferase-like_sf"/>
</dbReference>
<dbReference type="GO" id="GO:0016705">
    <property type="term" value="F:oxidoreductase activity, acting on paired donors, with incorporation or reduction of molecular oxygen"/>
    <property type="evidence" value="ECO:0007669"/>
    <property type="project" value="InterPro"/>
</dbReference>
<dbReference type="RefSeq" id="WP_054373391.1">
    <property type="nucleotide sequence ID" value="NZ_AZYO01000039.1"/>
</dbReference>
<dbReference type="Proteomes" id="UP000037712">
    <property type="component" value="Unassembled WGS sequence"/>
</dbReference>
<organism evidence="3 4">
    <name type="scientific">Rhodococcus rhodochrous KG-21</name>
    <dbReference type="NCBI Taxonomy" id="1441923"/>
    <lineage>
        <taxon>Bacteria</taxon>
        <taxon>Bacillati</taxon>
        <taxon>Actinomycetota</taxon>
        <taxon>Actinomycetes</taxon>
        <taxon>Mycobacteriales</taxon>
        <taxon>Nocardiaceae</taxon>
        <taxon>Rhodococcus</taxon>
    </lineage>
</organism>
<keyword evidence="1" id="KW-0560">Oxidoreductase</keyword>